<dbReference type="HOGENOM" id="CLU_220196_0_0_10"/>
<evidence type="ECO:0000313" key="1">
    <source>
        <dbReference type="EMBL" id="EPH20195.1"/>
    </source>
</evidence>
<dbReference type="AlphaFoldDB" id="S3ZHI1"/>
<evidence type="ECO:0000313" key="2">
    <source>
        <dbReference type="Proteomes" id="UP000014614"/>
    </source>
</evidence>
<name>S3ZHI1_BACSE</name>
<sequence>MIIYLICLLVIGLIIAWNIKKAPSDKDLWGEDE</sequence>
<protein>
    <submittedName>
        <fullName evidence="1">Uncharacterized protein</fullName>
    </submittedName>
</protein>
<gene>
    <name evidence="1" type="ORF">HMPREF1181_01829</name>
</gene>
<accession>S3ZHI1</accession>
<dbReference type="EMBL" id="ATFP01000025">
    <property type="protein sequence ID" value="EPH20195.1"/>
    <property type="molecule type" value="Genomic_DNA"/>
</dbReference>
<organism evidence="1 2">
    <name type="scientific">Bacteroides stercoris CC31F</name>
    <dbReference type="NCBI Taxonomy" id="1073351"/>
    <lineage>
        <taxon>Bacteria</taxon>
        <taxon>Pseudomonadati</taxon>
        <taxon>Bacteroidota</taxon>
        <taxon>Bacteroidia</taxon>
        <taxon>Bacteroidales</taxon>
        <taxon>Bacteroidaceae</taxon>
        <taxon>Bacteroides</taxon>
    </lineage>
</organism>
<dbReference type="Proteomes" id="UP000014614">
    <property type="component" value="Unassembled WGS sequence"/>
</dbReference>
<reference evidence="1 2" key="1">
    <citation type="submission" date="2013-05" db="EMBL/GenBank/DDBJ databases">
        <title>The Genome Sequence of Bacteroides stercoris CC31F.</title>
        <authorList>
            <consortium name="The Broad Institute Genomics Platform"/>
            <person name="Earl A."/>
            <person name="Ward D."/>
            <person name="Feldgarden M."/>
            <person name="Gevers D."/>
            <person name="Oliphant K."/>
            <person name="Allen-Vercoe E."/>
            <person name="Walker B."/>
            <person name="Young S."/>
            <person name="Zeng Q."/>
            <person name="Gargeya S."/>
            <person name="Fitzgerald M."/>
            <person name="Haas B."/>
            <person name="Abouelleil A."/>
            <person name="Allen A.W."/>
            <person name="Alvarado L."/>
            <person name="Arachchi H.M."/>
            <person name="Berlin A.M."/>
            <person name="Chapman S.B."/>
            <person name="Gainer-Dewar J."/>
            <person name="Goldberg J."/>
            <person name="Griggs A."/>
            <person name="Gujja S."/>
            <person name="Hansen M."/>
            <person name="Howarth C."/>
            <person name="Imamovic A."/>
            <person name="Ireland A."/>
            <person name="Larimer J."/>
            <person name="McCowan C."/>
            <person name="Murphy C."/>
            <person name="Pearson M."/>
            <person name="Poon T.W."/>
            <person name="Priest M."/>
            <person name="Roberts A."/>
            <person name="Saif S."/>
            <person name="Shea T."/>
            <person name="Sisk P."/>
            <person name="Sykes S."/>
            <person name="Wortman J."/>
            <person name="Nusbaum C."/>
            <person name="Birren B."/>
        </authorList>
    </citation>
    <scope>NUCLEOTIDE SEQUENCE [LARGE SCALE GENOMIC DNA]</scope>
    <source>
        <strain evidence="1 2">CC31F</strain>
    </source>
</reference>
<proteinExistence type="predicted"/>
<comment type="caution">
    <text evidence="1">The sequence shown here is derived from an EMBL/GenBank/DDBJ whole genome shotgun (WGS) entry which is preliminary data.</text>
</comment>